<name>A0A5K7ZWX1_9BACT</name>
<dbReference type="InterPro" id="IPR017896">
    <property type="entry name" value="4Fe4S_Fe-S-bd"/>
</dbReference>
<dbReference type="SUPFAM" id="SSF54862">
    <property type="entry name" value="4Fe-4S ferredoxins"/>
    <property type="match status" value="3"/>
</dbReference>
<dbReference type="PANTHER" id="PTHR30176">
    <property type="entry name" value="FERREDOXIN-TYPE PROTEIN NAPH"/>
    <property type="match status" value="1"/>
</dbReference>
<evidence type="ECO:0000256" key="6">
    <source>
        <dbReference type="ARBA" id="ARBA00023014"/>
    </source>
</evidence>
<dbReference type="InterPro" id="IPR017900">
    <property type="entry name" value="4Fe4S_Fe_S_CS"/>
</dbReference>
<feature type="transmembrane region" description="Helical" evidence="7">
    <location>
        <begin position="122"/>
        <end position="141"/>
    </location>
</feature>
<sequence>MRIITTRRISQTFFFLLFLWFCAVSTLGEQVWQLRGWPVGWLLELDPLVGLGTLLATGTLYAGLLWGLLTVVLTIFLGRVFCGWICPFGALHQAVGWLAGRKRSAAVQIAANRYRPAQRIKYVILIFLLSGAAGDFLAWLLDLSVESSIAVAGIAAASLACGIAAVRVRKAFWRRWTTVLVLLIIGWVGLGFLTDGSRLLAASLQTGLLDPLPLFYRSVNLTLLPLLDGRMAAFSSPGRLYPGSVAIGLLFWTVVLLNLVIPRFYCRFICPLGALLGILGRNALYRMGQKPDGCTACGACDRHCEGACDPSTTLRSAECVLCMNCLDRCPHDVMGYGLHPSAAGEMAGPDLSKREFTAALVSGVAAVPLLRLSGGVDANWNPAVIRPPGALDEANFLRRCIKCGQCMRVCPTNVIHPAGLQAGIEGIWTPVLNFRVGTSGCQRGCIACGQLCPTAAIRPIPMDERLGRGEFADRGPIRIGTAFVDRGRCLPWAMDRPCIVCQENCPVSPKAIFTREEFRPVRLSGDLRLREMVEDRLLFDGPALPAERFATGDYFVTLEESPDMAPVRIKDIGSGGISLAENPFVETASPGARITVRVKLQLPFVDPSACIGCGICEHECPVKGRRAIRVSAENASRDRRHRLLL</sequence>
<evidence type="ECO:0000259" key="8">
    <source>
        <dbReference type="PROSITE" id="PS51379"/>
    </source>
</evidence>
<keyword evidence="5" id="KW-0408">Iron</keyword>
<dbReference type="Pfam" id="PF12801">
    <property type="entry name" value="Fer4_5"/>
    <property type="match status" value="2"/>
</dbReference>
<keyword evidence="7" id="KW-0812">Transmembrane</keyword>
<feature type="domain" description="4Fe-4S ferredoxin-type" evidence="8">
    <location>
        <begin position="432"/>
        <end position="462"/>
    </location>
</feature>
<evidence type="ECO:0000256" key="7">
    <source>
        <dbReference type="SAM" id="Phobius"/>
    </source>
</evidence>
<evidence type="ECO:0000313" key="9">
    <source>
        <dbReference type="EMBL" id="BBO84674.1"/>
    </source>
</evidence>
<feature type="domain" description="4Fe-4S ferredoxin-type" evidence="8">
    <location>
        <begin position="310"/>
        <end position="339"/>
    </location>
</feature>
<feature type="domain" description="4Fe-4S ferredoxin-type" evidence="8">
    <location>
        <begin position="601"/>
        <end position="633"/>
    </location>
</feature>
<evidence type="ECO:0000256" key="1">
    <source>
        <dbReference type="ARBA" id="ARBA00022448"/>
    </source>
</evidence>
<keyword evidence="1" id="KW-0813">Transport</keyword>
<keyword evidence="7" id="KW-1133">Transmembrane helix</keyword>
<reference evidence="9 10" key="1">
    <citation type="submission" date="2019-11" db="EMBL/GenBank/DDBJ databases">
        <title>Comparative genomics of hydrocarbon-degrading Desulfosarcina strains.</title>
        <authorList>
            <person name="Watanabe M."/>
            <person name="Kojima H."/>
            <person name="Fukui M."/>
        </authorList>
    </citation>
    <scope>NUCLEOTIDE SEQUENCE [LARGE SCALE GENOMIC DNA]</scope>
    <source>
        <strain evidence="9 10">28bB2T</strain>
    </source>
</reference>
<feature type="domain" description="4Fe-4S ferredoxin-type" evidence="8">
    <location>
        <begin position="387"/>
        <end position="420"/>
    </location>
</feature>
<dbReference type="GO" id="GO:0051539">
    <property type="term" value="F:4 iron, 4 sulfur cluster binding"/>
    <property type="evidence" value="ECO:0007669"/>
    <property type="project" value="UniProtKB-KW"/>
</dbReference>
<keyword evidence="3" id="KW-0479">Metal-binding</keyword>
<dbReference type="CDD" id="cd16373">
    <property type="entry name" value="DMSOR_beta_like"/>
    <property type="match status" value="1"/>
</dbReference>
<dbReference type="AlphaFoldDB" id="A0A5K7ZWX1"/>
<dbReference type="KEGG" id="dov:DSCO28_52400"/>
<dbReference type="Pfam" id="PF00037">
    <property type="entry name" value="Fer4"/>
    <property type="match status" value="2"/>
</dbReference>
<feature type="transmembrane region" description="Helical" evidence="7">
    <location>
        <begin position="240"/>
        <end position="261"/>
    </location>
</feature>
<dbReference type="GO" id="GO:0005886">
    <property type="term" value="C:plasma membrane"/>
    <property type="evidence" value="ECO:0007669"/>
    <property type="project" value="TreeGrafter"/>
</dbReference>
<feature type="transmembrane region" description="Helical" evidence="7">
    <location>
        <begin position="147"/>
        <end position="166"/>
    </location>
</feature>
<dbReference type="Gene3D" id="3.30.70.20">
    <property type="match status" value="2"/>
</dbReference>
<keyword evidence="2" id="KW-0004">4Fe-4S</keyword>
<dbReference type="PROSITE" id="PS51379">
    <property type="entry name" value="4FE4S_FER_2"/>
    <property type="match status" value="4"/>
</dbReference>
<proteinExistence type="predicted"/>
<dbReference type="RefSeq" id="WP_155324528.1">
    <property type="nucleotide sequence ID" value="NZ_AP021876.1"/>
</dbReference>
<evidence type="ECO:0000313" key="10">
    <source>
        <dbReference type="Proteomes" id="UP000425960"/>
    </source>
</evidence>
<keyword evidence="7" id="KW-0472">Membrane</keyword>
<evidence type="ECO:0000256" key="2">
    <source>
        <dbReference type="ARBA" id="ARBA00022485"/>
    </source>
</evidence>
<accession>A0A5K7ZWX1</accession>
<gene>
    <name evidence="9" type="ORF">DSCO28_52400</name>
</gene>
<feature type="transmembrane region" description="Helical" evidence="7">
    <location>
        <begin position="178"/>
        <end position="194"/>
    </location>
</feature>
<dbReference type="GO" id="GO:0046872">
    <property type="term" value="F:metal ion binding"/>
    <property type="evidence" value="ECO:0007669"/>
    <property type="project" value="UniProtKB-KW"/>
</dbReference>
<evidence type="ECO:0000256" key="3">
    <source>
        <dbReference type="ARBA" id="ARBA00022723"/>
    </source>
</evidence>
<protein>
    <recommendedName>
        <fullName evidence="8">4Fe-4S ferredoxin-type domain-containing protein</fullName>
    </recommendedName>
</protein>
<organism evidence="9 10">
    <name type="scientific">Desulfosarcina ovata subsp. sediminis</name>
    <dbReference type="NCBI Taxonomy" id="885957"/>
    <lineage>
        <taxon>Bacteria</taxon>
        <taxon>Pseudomonadati</taxon>
        <taxon>Thermodesulfobacteriota</taxon>
        <taxon>Desulfobacteria</taxon>
        <taxon>Desulfobacterales</taxon>
        <taxon>Desulfosarcinaceae</taxon>
        <taxon>Desulfosarcina</taxon>
    </lineage>
</organism>
<keyword evidence="4" id="KW-0249">Electron transport</keyword>
<dbReference type="InterPro" id="IPR051684">
    <property type="entry name" value="Electron_Trans/Redox"/>
</dbReference>
<feature type="transmembrane region" description="Helical" evidence="7">
    <location>
        <begin position="52"/>
        <end position="77"/>
    </location>
</feature>
<dbReference type="PROSITE" id="PS00198">
    <property type="entry name" value="4FE4S_FER_1"/>
    <property type="match status" value="2"/>
</dbReference>
<dbReference type="Proteomes" id="UP000425960">
    <property type="component" value="Chromosome"/>
</dbReference>
<dbReference type="PANTHER" id="PTHR30176:SF3">
    <property type="entry name" value="FERREDOXIN-TYPE PROTEIN NAPH"/>
    <property type="match status" value="1"/>
</dbReference>
<evidence type="ECO:0000256" key="4">
    <source>
        <dbReference type="ARBA" id="ARBA00022982"/>
    </source>
</evidence>
<evidence type="ECO:0000256" key="5">
    <source>
        <dbReference type="ARBA" id="ARBA00023004"/>
    </source>
</evidence>
<dbReference type="EMBL" id="AP021876">
    <property type="protein sequence ID" value="BBO84674.1"/>
    <property type="molecule type" value="Genomic_DNA"/>
</dbReference>
<keyword evidence="6" id="KW-0411">Iron-sulfur</keyword>